<dbReference type="InParanoid" id="A0A165U0V6"/>
<keyword evidence="2" id="KW-1185">Reference proteome</keyword>
<protein>
    <submittedName>
        <fullName evidence="1">Uncharacterized protein</fullName>
    </submittedName>
</protein>
<sequence length="202" mass="23611">MFVLPFVEYFTILTTCDLIDISAVCAVPGDTEDDRAGRLLYESFTAVVIFRDQVRVTDPDWLDFLRHLRYGRVQESHIEMLRKLVISHSNCLPTDFLVPPWKDAILITPRHAVRERWNDAAARQHCQQAQVQLFVCRAEDRTRTRLLGPEERAAVARYLRKQRRTKRKHLDIADGSCGEVVKIVLRMFLYDLTEHVCRNFPD</sequence>
<gene>
    <name evidence="1" type="ORF">NEOLEDRAFT_1131045</name>
</gene>
<dbReference type="OrthoDB" id="2986975at2759"/>
<proteinExistence type="predicted"/>
<evidence type="ECO:0000313" key="2">
    <source>
        <dbReference type="Proteomes" id="UP000076761"/>
    </source>
</evidence>
<reference evidence="1 2" key="1">
    <citation type="journal article" date="2016" name="Mol. Biol. Evol.">
        <title>Comparative Genomics of Early-Diverging Mushroom-Forming Fungi Provides Insights into the Origins of Lignocellulose Decay Capabilities.</title>
        <authorList>
            <person name="Nagy L.G."/>
            <person name="Riley R."/>
            <person name="Tritt A."/>
            <person name="Adam C."/>
            <person name="Daum C."/>
            <person name="Floudas D."/>
            <person name="Sun H."/>
            <person name="Yadav J.S."/>
            <person name="Pangilinan J."/>
            <person name="Larsson K.H."/>
            <person name="Matsuura K."/>
            <person name="Barry K."/>
            <person name="Labutti K."/>
            <person name="Kuo R."/>
            <person name="Ohm R.A."/>
            <person name="Bhattacharya S.S."/>
            <person name="Shirouzu T."/>
            <person name="Yoshinaga Y."/>
            <person name="Martin F.M."/>
            <person name="Grigoriev I.V."/>
            <person name="Hibbett D.S."/>
        </authorList>
    </citation>
    <scope>NUCLEOTIDE SEQUENCE [LARGE SCALE GENOMIC DNA]</scope>
    <source>
        <strain evidence="1 2">HHB14362 ss-1</strain>
    </source>
</reference>
<evidence type="ECO:0000313" key="1">
    <source>
        <dbReference type="EMBL" id="KZT27473.1"/>
    </source>
</evidence>
<dbReference type="AlphaFoldDB" id="A0A165U0V6"/>
<dbReference type="Proteomes" id="UP000076761">
    <property type="component" value="Unassembled WGS sequence"/>
</dbReference>
<dbReference type="EMBL" id="KV425562">
    <property type="protein sequence ID" value="KZT27473.1"/>
    <property type="molecule type" value="Genomic_DNA"/>
</dbReference>
<name>A0A165U0V6_9AGAM</name>
<accession>A0A165U0V6</accession>
<organism evidence="1 2">
    <name type="scientific">Neolentinus lepideus HHB14362 ss-1</name>
    <dbReference type="NCBI Taxonomy" id="1314782"/>
    <lineage>
        <taxon>Eukaryota</taxon>
        <taxon>Fungi</taxon>
        <taxon>Dikarya</taxon>
        <taxon>Basidiomycota</taxon>
        <taxon>Agaricomycotina</taxon>
        <taxon>Agaricomycetes</taxon>
        <taxon>Gloeophyllales</taxon>
        <taxon>Gloeophyllaceae</taxon>
        <taxon>Neolentinus</taxon>
    </lineage>
</organism>
<dbReference type="STRING" id="1314782.A0A165U0V6"/>